<dbReference type="Gene3D" id="2.30.40.10">
    <property type="entry name" value="Urease, subunit C, domain 1"/>
    <property type="match status" value="1"/>
</dbReference>
<dbReference type="PANTHER" id="PTHR32027">
    <property type="entry name" value="CYTOSINE DEAMINASE"/>
    <property type="match status" value="1"/>
</dbReference>
<evidence type="ECO:0000313" key="3">
    <source>
        <dbReference type="Proteomes" id="UP001061862"/>
    </source>
</evidence>
<organism evidence="2 3">
    <name type="scientific">Devosia neptuniae</name>
    <dbReference type="NCBI Taxonomy" id="191302"/>
    <lineage>
        <taxon>Bacteria</taxon>
        <taxon>Pseudomonadati</taxon>
        <taxon>Pseudomonadota</taxon>
        <taxon>Alphaproteobacteria</taxon>
        <taxon>Hyphomicrobiales</taxon>
        <taxon>Devosiaceae</taxon>
        <taxon>Devosia</taxon>
    </lineage>
</organism>
<sequence>MNFDFVLRDCHIAPGQPLLDIGVAAGKIAAMAPGLPHEGPSESAGGRYVSAGLVETHIHLDKAGILGRCPICEGTLTEAVTLTAVAKAGFTEDDVYARARHVLEQAIVHGTTRLRTFVEIDPRAGTRSFRALRRLKADCAHLIDIEICAFAQEGLTQEMETLAMLDMACREGADLVGGCPYTDPDPARHIGLIFDLAERHGTRVDFHIDFDLSPERSNLSAVIAETRRRGFAGKVSLGHVTQLSALPAEQRDAIADALAAAGIAVTVLPATDLFLLGRDRDHLVPRGLTPAHLLARRGVVTSLATNNVLNPFTPFGDASLIRMANFYANVAQVTRGDDMDQVVRMITSDAAKMLGGTYGLTIGAPADMVIFDAPGAVSATRQIAPALAGWKRGRPSFRRAAVEVYR</sequence>
<protein>
    <submittedName>
        <fullName evidence="2">Amidohydrolase family protein</fullName>
    </submittedName>
</protein>
<name>A0ABY6CCX8_9HYPH</name>
<keyword evidence="3" id="KW-1185">Reference proteome</keyword>
<proteinExistence type="predicted"/>
<dbReference type="SUPFAM" id="SSF51556">
    <property type="entry name" value="Metallo-dependent hydrolases"/>
    <property type="match status" value="1"/>
</dbReference>
<dbReference type="InterPro" id="IPR052349">
    <property type="entry name" value="Metallo-hydrolase_Enzymes"/>
</dbReference>
<dbReference type="EMBL" id="CP104965">
    <property type="protein sequence ID" value="UXN68816.1"/>
    <property type="molecule type" value="Genomic_DNA"/>
</dbReference>
<dbReference type="InterPro" id="IPR013108">
    <property type="entry name" value="Amidohydro_3"/>
</dbReference>
<dbReference type="Gene3D" id="3.20.20.140">
    <property type="entry name" value="Metal-dependent hydrolases"/>
    <property type="match status" value="1"/>
</dbReference>
<dbReference type="CDD" id="cd01293">
    <property type="entry name" value="Bact_CD"/>
    <property type="match status" value="1"/>
</dbReference>
<dbReference type="Pfam" id="PF07969">
    <property type="entry name" value="Amidohydro_3"/>
    <property type="match status" value="1"/>
</dbReference>
<evidence type="ECO:0000313" key="2">
    <source>
        <dbReference type="EMBL" id="UXN68816.1"/>
    </source>
</evidence>
<dbReference type="InterPro" id="IPR011059">
    <property type="entry name" value="Metal-dep_hydrolase_composite"/>
</dbReference>
<dbReference type="RefSeq" id="WP_262166854.1">
    <property type="nucleotide sequence ID" value="NZ_CP104965.1"/>
</dbReference>
<evidence type="ECO:0000259" key="1">
    <source>
        <dbReference type="Pfam" id="PF07969"/>
    </source>
</evidence>
<dbReference type="PANTHER" id="PTHR32027:SF9">
    <property type="entry name" value="BLL3847 PROTEIN"/>
    <property type="match status" value="1"/>
</dbReference>
<dbReference type="SUPFAM" id="SSF51338">
    <property type="entry name" value="Composite domain of metallo-dependent hydrolases"/>
    <property type="match status" value="1"/>
</dbReference>
<dbReference type="Proteomes" id="UP001061862">
    <property type="component" value="Chromosome"/>
</dbReference>
<gene>
    <name evidence="2" type="ORF">N8A98_16400</name>
</gene>
<accession>A0ABY6CCX8</accession>
<feature type="domain" description="Amidohydrolase 3" evidence="1">
    <location>
        <begin position="193"/>
        <end position="395"/>
    </location>
</feature>
<dbReference type="InterPro" id="IPR032466">
    <property type="entry name" value="Metal_Hydrolase"/>
</dbReference>
<reference evidence="2 3" key="1">
    <citation type="submission" date="2022-09" db="EMBL/GenBank/DDBJ databases">
        <title>Interaction between co-microsymbionts with complementary sets of symbiotic genes in legume-rhizobium systems.</title>
        <authorList>
            <person name="Safronova V."/>
            <person name="Sazanova A."/>
            <person name="Afonin A."/>
            <person name="Chirak E."/>
        </authorList>
    </citation>
    <scope>NUCLEOTIDE SEQUENCE [LARGE SCALE GENOMIC DNA]</scope>
    <source>
        <strain evidence="2 3">A18/4-1</strain>
    </source>
</reference>